<feature type="transmembrane region" description="Helical" evidence="1">
    <location>
        <begin position="133"/>
        <end position="154"/>
    </location>
</feature>
<name>A0A560H4N6_9PROT</name>
<keyword evidence="1" id="KW-0472">Membrane</keyword>
<keyword evidence="3" id="KW-1185">Reference proteome</keyword>
<feature type="transmembrane region" description="Helical" evidence="1">
    <location>
        <begin position="38"/>
        <end position="56"/>
    </location>
</feature>
<evidence type="ECO:0000313" key="3">
    <source>
        <dbReference type="Proteomes" id="UP000315751"/>
    </source>
</evidence>
<gene>
    <name evidence="2" type="ORF">FBZ90_108135</name>
</gene>
<evidence type="ECO:0000313" key="2">
    <source>
        <dbReference type="EMBL" id="TWB41111.1"/>
    </source>
</evidence>
<comment type="caution">
    <text evidence="2">The sequence shown here is derived from an EMBL/GenBank/DDBJ whole genome shotgun (WGS) entry which is preliminary data.</text>
</comment>
<dbReference type="RefSeq" id="WP_145733468.1">
    <property type="nucleotide sequence ID" value="NZ_VITR01000008.1"/>
</dbReference>
<dbReference type="EMBL" id="VITR01000008">
    <property type="protein sequence ID" value="TWB41111.1"/>
    <property type="molecule type" value="Genomic_DNA"/>
</dbReference>
<dbReference type="AlphaFoldDB" id="A0A560H4N6"/>
<reference evidence="2 3" key="1">
    <citation type="submission" date="2019-06" db="EMBL/GenBank/DDBJ databases">
        <title>Genomic Encyclopedia of Type Strains, Phase IV (KMG-V): Genome sequencing to study the core and pangenomes of soil and plant-associated prokaryotes.</title>
        <authorList>
            <person name="Whitman W."/>
        </authorList>
    </citation>
    <scope>NUCLEOTIDE SEQUENCE [LARGE SCALE GENOMIC DNA]</scope>
    <source>
        <strain evidence="2 3">BR 11622</strain>
    </source>
</reference>
<organism evidence="2 3">
    <name type="scientific">Nitrospirillum amazonense</name>
    <dbReference type="NCBI Taxonomy" id="28077"/>
    <lineage>
        <taxon>Bacteria</taxon>
        <taxon>Pseudomonadati</taxon>
        <taxon>Pseudomonadota</taxon>
        <taxon>Alphaproteobacteria</taxon>
        <taxon>Rhodospirillales</taxon>
        <taxon>Azospirillaceae</taxon>
        <taxon>Nitrospirillum</taxon>
    </lineage>
</organism>
<keyword evidence="1" id="KW-1133">Transmembrane helix</keyword>
<evidence type="ECO:0000256" key="1">
    <source>
        <dbReference type="SAM" id="Phobius"/>
    </source>
</evidence>
<accession>A0A560H4N6</accession>
<protein>
    <submittedName>
        <fullName evidence="2">Uncharacterized protein</fullName>
    </submittedName>
</protein>
<dbReference type="OrthoDB" id="9954780at2"/>
<keyword evidence="1" id="KW-0812">Transmembrane</keyword>
<dbReference type="Proteomes" id="UP000315751">
    <property type="component" value="Unassembled WGS sequence"/>
</dbReference>
<sequence length="162" mass="17086">MAAHLHTKPFRSPTPPPTLGLLASLAARLPDRERTPKAFLGLFGLLGVCLALLALGGKSMSMVLAAPLLAAAGVAALSLFFMVGLLQWRSTIKAWMARTGGTGEFPGLWRLFLAPYRKADVDYMAATDRLPELMAFSMIMIIASGLVIAALLGVPPAGAQVL</sequence>
<proteinExistence type="predicted"/>
<feature type="transmembrane region" description="Helical" evidence="1">
    <location>
        <begin position="62"/>
        <end position="86"/>
    </location>
</feature>